<dbReference type="PANTHER" id="PTHR21301:SF11">
    <property type="entry name" value="GIY-YIG DOMAIN-CONTAINING PROTEIN"/>
    <property type="match status" value="1"/>
</dbReference>
<dbReference type="EMBL" id="KK852881">
    <property type="protein sequence ID" value="KDR14415.1"/>
    <property type="molecule type" value="Genomic_DNA"/>
</dbReference>
<gene>
    <name evidence="1" type="ORF">L798_11811</name>
</gene>
<accession>A0A067QVX5</accession>
<keyword evidence="2" id="KW-1185">Reference proteome</keyword>
<protein>
    <recommendedName>
        <fullName evidence="3">Reverse transcriptase domain-containing protein</fullName>
    </recommendedName>
</protein>
<dbReference type="OMA" id="HKATHVN"/>
<evidence type="ECO:0000313" key="1">
    <source>
        <dbReference type="EMBL" id="KDR14415.1"/>
    </source>
</evidence>
<dbReference type="PANTHER" id="PTHR21301">
    <property type="entry name" value="REVERSE TRANSCRIPTASE"/>
    <property type="match status" value="1"/>
</dbReference>
<dbReference type="OrthoDB" id="10018421at2759"/>
<organism evidence="1 2">
    <name type="scientific">Zootermopsis nevadensis</name>
    <name type="common">Dampwood termite</name>
    <dbReference type="NCBI Taxonomy" id="136037"/>
    <lineage>
        <taxon>Eukaryota</taxon>
        <taxon>Metazoa</taxon>
        <taxon>Ecdysozoa</taxon>
        <taxon>Arthropoda</taxon>
        <taxon>Hexapoda</taxon>
        <taxon>Insecta</taxon>
        <taxon>Pterygota</taxon>
        <taxon>Neoptera</taxon>
        <taxon>Polyneoptera</taxon>
        <taxon>Dictyoptera</taxon>
        <taxon>Blattodea</taxon>
        <taxon>Blattoidea</taxon>
        <taxon>Termitoidae</taxon>
        <taxon>Termopsidae</taxon>
        <taxon>Zootermopsis</taxon>
    </lineage>
</organism>
<reference evidence="1 2" key="1">
    <citation type="journal article" date="2014" name="Nat. Commun.">
        <title>Molecular traces of alternative social organization in a termite genome.</title>
        <authorList>
            <person name="Terrapon N."/>
            <person name="Li C."/>
            <person name="Robertson H.M."/>
            <person name="Ji L."/>
            <person name="Meng X."/>
            <person name="Booth W."/>
            <person name="Chen Z."/>
            <person name="Childers C.P."/>
            <person name="Glastad K.M."/>
            <person name="Gokhale K."/>
            <person name="Gowin J."/>
            <person name="Gronenberg W."/>
            <person name="Hermansen R.A."/>
            <person name="Hu H."/>
            <person name="Hunt B.G."/>
            <person name="Huylmans A.K."/>
            <person name="Khalil S.M."/>
            <person name="Mitchell R.D."/>
            <person name="Munoz-Torres M.C."/>
            <person name="Mustard J.A."/>
            <person name="Pan H."/>
            <person name="Reese J.T."/>
            <person name="Scharf M.E."/>
            <person name="Sun F."/>
            <person name="Vogel H."/>
            <person name="Xiao J."/>
            <person name="Yang W."/>
            <person name="Yang Z."/>
            <person name="Yang Z."/>
            <person name="Zhou J."/>
            <person name="Zhu J."/>
            <person name="Brent C.S."/>
            <person name="Elsik C.G."/>
            <person name="Goodisman M.A."/>
            <person name="Liberles D.A."/>
            <person name="Roe R.M."/>
            <person name="Vargo E.L."/>
            <person name="Vilcinskas A."/>
            <person name="Wang J."/>
            <person name="Bornberg-Bauer E."/>
            <person name="Korb J."/>
            <person name="Zhang G."/>
            <person name="Liebig J."/>
        </authorList>
    </citation>
    <scope>NUCLEOTIDE SEQUENCE [LARGE SCALE GENOMIC DNA]</scope>
    <source>
        <tissue evidence="1">Whole organism</tissue>
    </source>
</reference>
<sequence>MEYFEETALECTTHSPLCWFHYVDDTFVIWPYCPGKLLEFLDHLNSVHVETKKEGHLSFLYIDIYYKPDGSLGRKVYHKATHVNLYLNFKFHHIHQTNRLYSPHWIKGAGPFVTKKDCIVNWSSTSSWINQIDPLLTNKASTWATTFSAAHQIQIHGLDDEGGHRVQAASLLIMSTNLPMYGDPHT</sequence>
<evidence type="ECO:0000313" key="2">
    <source>
        <dbReference type="Proteomes" id="UP000027135"/>
    </source>
</evidence>
<name>A0A067QVX5_ZOONE</name>
<dbReference type="Proteomes" id="UP000027135">
    <property type="component" value="Unassembled WGS sequence"/>
</dbReference>
<dbReference type="AlphaFoldDB" id="A0A067QVX5"/>
<proteinExistence type="predicted"/>
<dbReference type="InParanoid" id="A0A067QVX5"/>
<evidence type="ECO:0008006" key="3">
    <source>
        <dbReference type="Google" id="ProtNLM"/>
    </source>
</evidence>